<sequence length="309" mass="32877">MARYREICTDLAERISSGELTPGTELPGVRELAVRWATTASTVSRAERTLAQAGMIALADRRRARVTRDGALAARRFLHGDLVLRLAGSDDPALDLVLRHLGGRVVTVAAGGSSAGLMAVRQGRADAAAVHLLHRDGGYNAPFARGLLRGLRPHLLHLWRREQGLLLPPGNPRDLAGPTDLTRVRVAKRTHGTGTRLLLDRLLRDAGADPDAVRGPEVGSHLEVALAVAAGVVDTGLGVRAAARDLDLTFVPLTWEDYEIVLSAAALDAAAMLVTTLRRDDVRAEIARLGGYDPANAGRLTGLDPESSP</sequence>
<protein>
    <recommendedName>
        <fullName evidence="4">HTH gntR-type domain-containing protein</fullName>
    </recommendedName>
</protein>
<evidence type="ECO:0000256" key="1">
    <source>
        <dbReference type="ARBA" id="ARBA00023015"/>
    </source>
</evidence>
<evidence type="ECO:0000256" key="2">
    <source>
        <dbReference type="ARBA" id="ARBA00023125"/>
    </source>
</evidence>
<dbReference type="Gene3D" id="1.10.10.10">
    <property type="entry name" value="Winged helix-like DNA-binding domain superfamily/Winged helix DNA-binding domain"/>
    <property type="match status" value="1"/>
</dbReference>
<dbReference type="GO" id="GO:0003677">
    <property type="term" value="F:DNA binding"/>
    <property type="evidence" value="ECO:0007669"/>
    <property type="project" value="UniProtKB-KW"/>
</dbReference>
<dbReference type="InterPro" id="IPR036390">
    <property type="entry name" value="WH_DNA-bd_sf"/>
</dbReference>
<dbReference type="GO" id="GO:0003700">
    <property type="term" value="F:DNA-binding transcription factor activity"/>
    <property type="evidence" value="ECO:0007669"/>
    <property type="project" value="InterPro"/>
</dbReference>
<dbReference type="Pfam" id="PF12727">
    <property type="entry name" value="PBP_like"/>
    <property type="match status" value="1"/>
</dbReference>
<dbReference type="STRING" id="1123024.GCA_000423625_00815"/>
<reference evidence="5 6" key="1">
    <citation type="submission" date="2019-07" db="EMBL/GenBank/DDBJ databases">
        <title>Whole genome shotgun sequence of Pseudonocardia asaccharolytica NBRC 16224.</title>
        <authorList>
            <person name="Hosoyama A."/>
            <person name="Uohara A."/>
            <person name="Ohji S."/>
            <person name="Ichikawa N."/>
        </authorList>
    </citation>
    <scope>NUCLEOTIDE SEQUENCE [LARGE SCALE GENOMIC DNA]</scope>
    <source>
        <strain evidence="5 6">NBRC 16224</strain>
    </source>
</reference>
<dbReference type="InterPro" id="IPR000524">
    <property type="entry name" value="Tscrpt_reg_HTH_GntR"/>
</dbReference>
<keyword evidence="2" id="KW-0238">DNA-binding</keyword>
<keyword evidence="3" id="KW-0804">Transcription</keyword>
<dbReference type="InterPro" id="IPR024370">
    <property type="entry name" value="PBP_domain"/>
</dbReference>
<proteinExistence type="predicted"/>
<name>A0A511D461_9PSEU</name>
<accession>A0A511D461</accession>
<dbReference type="InterPro" id="IPR036388">
    <property type="entry name" value="WH-like_DNA-bd_sf"/>
</dbReference>
<dbReference type="SMART" id="SM00345">
    <property type="entry name" value="HTH_GNTR"/>
    <property type="match status" value="1"/>
</dbReference>
<dbReference type="SUPFAM" id="SSF46785">
    <property type="entry name" value="Winged helix' DNA-binding domain"/>
    <property type="match status" value="1"/>
</dbReference>
<evidence type="ECO:0000313" key="5">
    <source>
        <dbReference type="EMBL" id="GEL19572.1"/>
    </source>
</evidence>
<evidence type="ECO:0000256" key="3">
    <source>
        <dbReference type="ARBA" id="ARBA00023163"/>
    </source>
</evidence>
<keyword evidence="6" id="KW-1185">Reference proteome</keyword>
<gene>
    <name evidence="5" type="ORF">PA7_34090</name>
</gene>
<dbReference type="Pfam" id="PF00392">
    <property type="entry name" value="GntR"/>
    <property type="match status" value="1"/>
</dbReference>
<dbReference type="SUPFAM" id="SSF53850">
    <property type="entry name" value="Periplasmic binding protein-like II"/>
    <property type="match status" value="1"/>
</dbReference>
<dbReference type="PROSITE" id="PS50949">
    <property type="entry name" value="HTH_GNTR"/>
    <property type="match status" value="1"/>
</dbReference>
<comment type="caution">
    <text evidence="5">The sequence shown here is derived from an EMBL/GenBank/DDBJ whole genome shotgun (WGS) entry which is preliminary data.</text>
</comment>
<dbReference type="EMBL" id="BJVI01000040">
    <property type="protein sequence ID" value="GEL19572.1"/>
    <property type="molecule type" value="Genomic_DNA"/>
</dbReference>
<dbReference type="Proteomes" id="UP000321328">
    <property type="component" value="Unassembled WGS sequence"/>
</dbReference>
<dbReference type="Gene3D" id="3.40.190.10">
    <property type="entry name" value="Periplasmic binding protein-like II"/>
    <property type="match status" value="1"/>
</dbReference>
<dbReference type="OrthoDB" id="9805928at2"/>
<keyword evidence="1" id="KW-0805">Transcription regulation</keyword>
<dbReference type="PANTHER" id="PTHR38431">
    <property type="entry name" value="BLL2305 PROTEIN"/>
    <property type="match status" value="1"/>
</dbReference>
<dbReference type="RefSeq" id="WP_028928963.1">
    <property type="nucleotide sequence ID" value="NZ_AUII01000003.1"/>
</dbReference>
<dbReference type="PANTHER" id="PTHR38431:SF1">
    <property type="entry name" value="BLL2305 PROTEIN"/>
    <property type="match status" value="1"/>
</dbReference>
<feature type="domain" description="HTH gntR-type" evidence="4">
    <location>
        <begin position="1"/>
        <end position="69"/>
    </location>
</feature>
<organism evidence="5 6">
    <name type="scientific">Pseudonocardia asaccharolytica DSM 44247 = NBRC 16224</name>
    <dbReference type="NCBI Taxonomy" id="1123024"/>
    <lineage>
        <taxon>Bacteria</taxon>
        <taxon>Bacillati</taxon>
        <taxon>Actinomycetota</taxon>
        <taxon>Actinomycetes</taxon>
        <taxon>Pseudonocardiales</taxon>
        <taxon>Pseudonocardiaceae</taxon>
        <taxon>Pseudonocardia</taxon>
    </lineage>
</organism>
<dbReference type="AlphaFoldDB" id="A0A511D461"/>
<evidence type="ECO:0000259" key="4">
    <source>
        <dbReference type="PROSITE" id="PS50949"/>
    </source>
</evidence>
<evidence type="ECO:0000313" key="6">
    <source>
        <dbReference type="Proteomes" id="UP000321328"/>
    </source>
</evidence>